<evidence type="ECO:0000313" key="2">
    <source>
        <dbReference type="EMBL" id="KIK35742.1"/>
    </source>
</evidence>
<reference evidence="2 3" key="1">
    <citation type="submission" date="2014-04" db="EMBL/GenBank/DDBJ databases">
        <authorList>
            <consortium name="DOE Joint Genome Institute"/>
            <person name="Kuo A."/>
            <person name="Ruytinx J."/>
            <person name="Rineau F."/>
            <person name="Colpaert J."/>
            <person name="Kohler A."/>
            <person name="Nagy L.G."/>
            <person name="Floudas D."/>
            <person name="Copeland A."/>
            <person name="Barry K.W."/>
            <person name="Cichocki N."/>
            <person name="Veneault-Fourrey C."/>
            <person name="LaButti K."/>
            <person name="Lindquist E.A."/>
            <person name="Lipzen A."/>
            <person name="Lundell T."/>
            <person name="Morin E."/>
            <person name="Murat C."/>
            <person name="Sun H."/>
            <person name="Tunlid A."/>
            <person name="Henrissat B."/>
            <person name="Grigoriev I.V."/>
            <person name="Hibbett D.S."/>
            <person name="Martin F."/>
            <person name="Nordberg H.P."/>
            <person name="Cantor M.N."/>
            <person name="Hua S.X."/>
        </authorList>
    </citation>
    <scope>NUCLEOTIDE SEQUENCE [LARGE SCALE GENOMIC DNA]</scope>
    <source>
        <strain evidence="2 3">UH-Slu-Lm8-n1</strain>
    </source>
</reference>
<name>A0A0D0AN98_9AGAM</name>
<organism evidence="2 3">
    <name type="scientific">Suillus luteus UH-Slu-Lm8-n1</name>
    <dbReference type="NCBI Taxonomy" id="930992"/>
    <lineage>
        <taxon>Eukaryota</taxon>
        <taxon>Fungi</taxon>
        <taxon>Dikarya</taxon>
        <taxon>Basidiomycota</taxon>
        <taxon>Agaricomycotina</taxon>
        <taxon>Agaricomycetes</taxon>
        <taxon>Agaricomycetidae</taxon>
        <taxon>Boletales</taxon>
        <taxon>Suillineae</taxon>
        <taxon>Suillaceae</taxon>
        <taxon>Suillus</taxon>
    </lineage>
</organism>
<reference evidence="3" key="2">
    <citation type="submission" date="2015-01" db="EMBL/GenBank/DDBJ databases">
        <title>Evolutionary Origins and Diversification of the Mycorrhizal Mutualists.</title>
        <authorList>
            <consortium name="DOE Joint Genome Institute"/>
            <consortium name="Mycorrhizal Genomics Consortium"/>
            <person name="Kohler A."/>
            <person name="Kuo A."/>
            <person name="Nagy L.G."/>
            <person name="Floudas D."/>
            <person name="Copeland A."/>
            <person name="Barry K.W."/>
            <person name="Cichocki N."/>
            <person name="Veneault-Fourrey C."/>
            <person name="LaButti K."/>
            <person name="Lindquist E.A."/>
            <person name="Lipzen A."/>
            <person name="Lundell T."/>
            <person name="Morin E."/>
            <person name="Murat C."/>
            <person name="Riley R."/>
            <person name="Ohm R."/>
            <person name="Sun H."/>
            <person name="Tunlid A."/>
            <person name="Henrissat B."/>
            <person name="Grigoriev I.V."/>
            <person name="Hibbett D.S."/>
            <person name="Martin F."/>
        </authorList>
    </citation>
    <scope>NUCLEOTIDE SEQUENCE [LARGE SCALE GENOMIC DNA]</scope>
    <source>
        <strain evidence="3">UH-Slu-Lm8-n1</strain>
    </source>
</reference>
<feature type="transmembrane region" description="Helical" evidence="1">
    <location>
        <begin position="50"/>
        <end position="68"/>
    </location>
</feature>
<keyword evidence="1" id="KW-1133">Transmembrane helix</keyword>
<dbReference type="EMBL" id="KN835592">
    <property type="protein sequence ID" value="KIK35742.1"/>
    <property type="molecule type" value="Genomic_DNA"/>
</dbReference>
<keyword evidence="3" id="KW-1185">Reference proteome</keyword>
<dbReference type="STRING" id="930992.A0A0D0AN98"/>
<proteinExistence type="predicted"/>
<evidence type="ECO:0000313" key="3">
    <source>
        <dbReference type="Proteomes" id="UP000054485"/>
    </source>
</evidence>
<keyword evidence="1" id="KW-0812">Transmembrane</keyword>
<accession>A0A0D0AN98</accession>
<sequence length="92" mass="10601">MSSSAHDLLPHVDLGNTFGVLFIAVTISALLFGLTNVQIFIYFQTQRDTGMTPFKLIVIWLWYVYLRVTIAEHFNFALCPNLSGFLMLYTWH</sequence>
<dbReference type="HOGENOM" id="CLU_2414771_0_0_1"/>
<evidence type="ECO:0000256" key="1">
    <source>
        <dbReference type="SAM" id="Phobius"/>
    </source>
</evidence>
<keyword evidence="1" id="KW-0472">Membrane</keyword>
<dbReference type="OrthoDB" id="2690748at2759"/>
<dbReference type="AlphaFoldDB" id="A0A0D0AN98"/>
<gene>
    <name evidence="2" type="ORF">CY34DRAFT_811899</name>
</gene>
<protein>
    <submittedName>
        <fullName evidence="2">Uncharacterized protein</fullName>
    </submittedName>
</protein>
<dbReference type="InParanoid" id="A0A0D0AN98"/>
<feature type="transmembrane region" description="Helical" evidence="1">
    <location>
        <begin position="20"/>
        <end position="43"/>
    </location>
</feature>
<dbReference type="Proteomes" id="UP000054485">
    <property type="component" value="Unassembled WGS sequence"/>
</dbReference>